<keyword evidence="2" id="KW-0472">Membrane</keyword>
<dbReference type="Proteomes" id="UP000663586">
    <property type="component" value="Chromosome"/>
</dbReference>
<feature type="region of interest" description="Disordered" evidence="1">
    <location>
        <begin position="60"/>
        <end position="98"/>
    </location>
</feature>
<feature type="compositionally biased region" description="Basic and acidic residues" evidence="1">
    <location>
        <begin position="66"/>
        <end position="77"/>
    </location>
</feature>
<dbReference type="AlphaFoldDB" id="A0A897MUV2"/>
<proteinExistence type="predicted"/>
<dbReference type="EMBL" id="CP064786">
    <property type="protein sequence ID" value="QSG02729.1"/>
    <property type="molecule type" value="Genomic_DNA"/>
</dbReference>
<evidence type="ECO:0000256" key="2">
    <source>
        <dbReference type="SAM" id="Phobius"/>
    </source>
</evidence>
<reference evidence="3" key="1">
    <citation type="submission" date="2020-11" db="EMBL/GenBank/DDBJ databases">
        <title>Carbohydrate-dependent, anaerobic sulfur respiration: A novel catabolism in halophilic archaea.</title>
        <authorList>
            <person name="Sorokin D.Y."/>
            <person name="Messina E."/>
            <person name="Smedile F."/>
            <person name="La Cono V."/>
            <person name="Hallsworth J.E."/>
            <person name="Yakimov M.M."/>
        </authorList>
    </citation>
    <scope>NUCLEOTIDE SEQUENCE</scope>
    <source>
        <strain evidence="3">AArc-S</strain>
    </source>
</reference>
<feature type="compositionally biased region" description="Polar residues" evidence="1">
    <location>
        <begin position="84"/>
        <end position="96"/>
    </location>
</feature>
<evidence type="ECO:0000256" key="1">
    <source>
        <dbReference type="SAM" id="MobiDB-lite"/>
    </source>
</evidence>
<keyword evidence="2" id="KW-0812">Transmembrane</keyword>
<name>A0A897MUV2_9EURY</name>
<dbReference type="RefSeq" id="WP_238479871.1">
    <property type="nucleotide sequence ID" value="NZ_CP064786.1"/>
</dbReference>
<feature type="transmembrane region" description="Helical" evidence="2">
    <location>
        <begin position="142"/>
        <end position="160"/>
    </location>
</feature>
<gene>
    <name evidence="3" type="ORF">AArcS_1517</name>
</gene>
<keyword evidence="4" id="KW-1185">Reference proteome</keyword>
<sequence length="162" mass="17528">MNKERTIERGETVQHDSEYACPLCAQTVTRSELVEVSIGDTTDQLCAFCASSLFEDVEAPAPGEEPVARDVGSRPADRPVAPASTDSDPSTVSWTPTKPDRGGVLGTILTYHYLSLSLLWAIHRTNVRLIERVIEEVDVQLIAVLTLVLSTIGILVPVLVSA</sequence>
<protein>
    <submittedName>
        <fullName evidence="3">Putative membrane protein</fullName>
    </submittedName>
</protein>
<feature type="transmembrane region" description="Helical" evidence="2">
    <location>
        <begin position="103"/>
        <end position="122"/>
    </location>
</feature>
<dbReference type="GeneID" id="70684900"/>
<evidence type="ECO:0000313" key="4">
    <source>
        <dbReference type="Proteomes" id="UP000663586"/>
    </source>
</evidence>
<evidence type="ECO:0000313" key="3">
    <source>
        <dbReference type="EMBL" id="QSG02729.1"/>
    </source>
</evidence>
<keyword evidence="2" id="KW-1133">Transmembrane helix</keyword>
<organism evidence="3 4">
    <name type="scientific">Natranaeroarchaeum sulfidigenes</name>
    <dbReference type="NCBI Taxonomy" id="2784880"/>
    <lineage>
        <taxon>Archaea</taxon>
        <taxon>Methanobacteriati</taxon>
        <taxon>Methanobacteriota</taxon>
        <taxon>Stenosarchaea group</taxon>
        <taxon>Halobacteria</taxon>
        <taxon>Halobacteriales</taxon>
        <taxon>Natronoarchaeaceae</taxon>
        <taxon>Natranaeroarchaeum</taxon>
    </lineage>
</organism>
<accession>A0A897MUV2</accession>
<dbReference type="KEGG" id="hara:AArcS_1517"/>